<dbReference type="EMBL" id="FUXL01000003">
    <property type="protein sequence ID" value="SJZ87349.1"/>
    <property type="molecule type" value="Genomic_DNA"/>
</dbReference>
<sequence>MRTFFILSLTLAAAALSLSGSATAGQVKESTKYFMVRGNTLEELDRELAAAGPKMEDTGIHHPASTEVKFDGRVTYRATADGCSVDRANLRLSLKLTLPKWKPRKPADAATTLIWKTVSSDILRHEREHAAIAKEWLDRTEMAIRNLRHEPNCEAMEAKVKSVTDDYLAAHQKAQMEFDLREGREIGWRLKRALRKAIADADGDES</sequence>
<evidence type="ECO:0000256" key="1">
    <source>
        <dbReference type="SAM" id="SignalP"/>
    </source>
</evidence>
<feature type="signal peptide" evidence="1">
    <location>
        <begin position="1"/>
        <end position="24"/>
    </location>
</feature>
<evidence type="ECO:0000313" key="3">
    <source>
        <dbReference type="Proteomes" id="UP000190135"/>
    </source>
</evidence>
<keyword evidence="1" id="KW-0732">Signal</keyword>
<gene>
    <name evidence="2" type="ORF">SAMN05428963_103375</name>
</gene>
<dbReference type="Proteomes" id="UP000190135">
    <property type="component" value="Unassembled WGS sequence"/>
</dbReference>
<keyword evidence="3" id="KW-1185">Reference proteome</keyword>
<name>A0A1T4P7B0_9HYPH</name>
<accession>A0A1T4P7B0</accession>
<evidence type="ECO:0000313" key="2">
    <source>
        <dbReference type="EMBL" id="SJZ87349.1"/>
    </source>
</evidence>
<dbReference type="GO" id="GO:0008233">
    <property type="term" value="F:peptidase activity"/>
    <property type="evidence" value="ECO:0007669"/>
    <property type="project" value="UniProtKB-KW"/>
</dbReference>
<dbReference type="RefSeq" id="WP_078707477.1">
    <property type="nucleotide sequence ID" value="NZ_FUXL01000003.1"/>
</dbReference>
<dbReference type="Pfam" id="PF06037">
    <property type="entry name" value="DUF922"/>
    <property type="match status" value="1"/>
</dbReference>
<dbReference type="InterPro" id="IPR010321">
    <property type="entry name" value="DUF922"/>
</dbReference>
<reference evidence="3" key="1">
    <citation type="submission" date="2017-02" db="EMBL/GenBank/DDBJ databases">
        <authorList>
            <person name="Varghese N."/>
            <person name="Submissions S."/>
        </authorList>
    </citation>
    <scope>NUCLEOTIDE SEQUENCE [LARGE SCALE GENOMIC DNA]</scope>
    <source>
        <strain evidence="3">USBA 369</strain>
    </source>
</reference>
<dbReference type="GO" id="GO:0006508">
    <property type="term" value="P:proteolysis"/>
    <property type="evidence" value="ECO:0007669"/>
    <property type="project" value="UniProtKB-KW"/>
</dbReference>
<protein>
    <submittedName>
        <fullName evidence="2">Predicted secreted Zn-dependent protease</fullName>
    </submittedName>
</protein>
<dbReference type="PIRSF" id="PIRSF010521">
    <property type="entry name" value="DUF922_bac"/>
    <property type="match status" value="1"/>
</dbReference>
<organism evidence="2 3">
    <name type="scientific">Consotaella salsifontis</name>
    <dbReference type="NCBI Taxonomy" id="1365950"/>
    <lineage>
        <taxon>Bacteria</taxon>
        <taxon>Pseudomonadati</taxon>
        <taxon>Pseudomonadota</taxon>
        <taxon>Alphaproteobacteria</taxon>
        <taxon>Hyphomicrobiales</taxon>
        <taxon>Aurantimonadaceae</taxon>
        <taxon>Consotaella</taxon>
    </lineage>
</organism>
<feature type="chain" id="PRO_5012074927" evidence="1">
    <location>
        <begin position="25"/>
        <end position="206"/>
    </location>
</feature>
<keyword evidence="2" id="KW-0378">Hydrolase</keyword>
<proteinExistence type="predicted"/>
<dbReference type="AlphaFoldDB" id="A0A1T4P7B0"/>
<dbReference type="OrthoDB" id="7888967at2"/>
<keyword evidence="2" id="KW-0645">Protease</keyword>
<dbReference type="STRING" id="1365950.SAMN05428963_103375"/>